<feature type="region of interest" description="Disordered" evidence="1">
    <location>
        <begin position="54"/>
        <end position="77"/>
    </location>
</feature>
<organism evidence="2">
    <name type="scientific">Tanacetum cinerariifolium</name>
    <name type="common">Dalmatian daisy</name>
    <name type="synonym">Chrysanthemum cinerariifolium</name>
    <dbReference type="NCBI Taxonomy" id="118510"/>
    <lineage>
        <taxon>Eukaryota</taxon>
        <taxon>Viridiplantae</taxon>
        <taxon>Streptophyta</taxon>
        <taxon>Embryophyta</taxon>
        <taxon>Tracheophyta</taxon>
        <taxon>Spermatophyta</taxon>
        <taxon>Magnoliopsida</taxon>
        <taxon>eudicotyledons</taxon>
        <taxon>Gunneridae</taxon>
        <taxon>Pentapetalae</taxon>
        <taxon>asterids</taxon>
        <taxon>campanulids</taxon>
        <taxon>Asterales</taxon>
        <taxon>Asteraceae</taxon>
        <taxon>Asteroideae</taxon>
        <taxon>Anthemideae</taxon>
        <taxon>Anthemidinae</taxon>
        <taxon>Tanacetum</taxon>
    </lineage>
</organism>
<evidence type="ECO:0000256" key="1">
    <source>
        <dbReference type="SAM" id="MobiDB-lite"/>
    </source>
</evidence>
<name>A0A699U309_TANCI</name>
<accession>A0A699U309</accession>
<dbReference type="AlphaFoldDB" id="A0A699U309"/>
<dbReference type="EMBL" id="BKCJ011301489">
    <property type="protein sequence ID" value="GFD17605.1"/>
    <property type="molecule type" value="Genomic_DNA"/>
</dbReference>
<feature type="compositionally biased region" description="Acidic residues" evidence="1">
    <location>
        <begin position="54"/>
        <end position="65"/>
    </location>
</feature>
<comment type="caution">
    <text evidence="2">The sequence shown here is derived from an EMBL/GenBank/DDBJ whole genome shotgun (WGS) entry which is preliminary data.</text>
</comment>
<proteinExistence type="predicted"/>
<gene>
    <name evidence="2" type="ORF">Tci_889574</name>
</gene>
<evidence type="ECO:0000313" key="2">
    <source>
        <dbReference type="EMBL" id="GFD17605.1"/>
    </source>
</evidence>
<protein>
    <submittedName>
        <fullName evidence="2">Uncharacterized protein</fullName>
    </submittedName>
</protein>
<sequence>MLCTSRVKKLERLNKVKSSKLRRLKKVGTSQRIESSEDEENVFNQGRKSVDIDEGIEFVDDQEKDDQEKDAQVKGRKADTQVEIYNIDLDHTSKVLSM</sequence>
<feature type="region of interest" description="Disordered" evidence="1">
    <location>
        <begin position="27"/>
        <end position="46"/>
    </location>
</feature>
<feature type="compositionally biased region" description="Basic and acidic residues" evidence="1">
    <location>
        <begin position="66"/>
        <end position="77"/>
    </location>
</feature>
<reference evidence="2" key="1">
    <citation type="journal article" date="2019" name="Sci. Rep.">
        <title>Draft genome of Tanacetum cinerariifolium, the natural source of mosquito coil.</title>
        <authorList>
            <person name="Yamashiro T."/>
            <person name="Shiraishi A."/>
            <person name="Satake H."/>
            <person name="Nakayama K."/>
        </authorList>
    </citation>
    <scope>NUCLEOTIDE SEQUENCE</scope>
</reference>